<dbReference type="InterPro" id="IPR017968">
    <property type="entry name" value="Acylphosphatase_CS"/>
</dbReference>
<dbReference type="SUPFAM" id="SSF54975">
    <property type="entry name" value="Acylphosphatase/BLUF domain-like"/>
    <property type="match status" value="1"/>
</dbReference>
<name>A0A5A7SCH3_9NOCA</name>
<dbReference type="EMBL" id="VLNY01000006">
    <property type="protein sequence ID" value="KAA0022195.1"/>
    <property type="molecule type" value="Genomic_DNA"/>
</dbReference>
<dbReference type="SUPFAM" id="SSF55821">
    <property type="entry name" value="YrdC/RibB"/>
    <property type="match status" value="1"/>
</dbReference>
<organism evidence="12 13">
    <name type="scientific">Antrihabitans cavernicola</name>
    <dbReference type="NCBI Taxonomy" id="2495913"/>
    <lineage>
        <taxon>Bacteria</taxon>
        <taxon>Bacillati</taxon>
        <taxon>Actinomycetota</taxon>
        <taxon>Actinomycetes</taxon>
        <taxon>Mycobacteriales</taxon>
        <taxon>Nocardiaceae</taxon>
        <taxon>Antrihabitans</taxon>
    </lineage>
</organism>
<feature type="domain" description="YrdC-like" evidence="11">
    <location>
        <begin position="226"/>
        <end position="412"/>
    </location>
</feature>
<dbReference type="GO" id="GO:0003998">
    <property type="term" value="F:acylphosphatase activity"/>
    <property type="evidence" value="ECO:0007669"/>
    <property type="project" value="UniProtKB-EC"/>
</dbReference>
<sequence length="787" mass="84909">MGADGGPALTTDAARIHQPSDTVVTSIDSTRRDRIIVRGIVQGVGFRPFVARLASELDLSGFCGNDDSSVFIEVEGRQADLDLFAQRVRSDAPSMSVIVDLTAEPMPAQGTNDFRIVESVHVDGARTLISPDVATCADCLREFGDPSDRRYLHPFVNCTNCGPRFTVITELPYDRPFTTMADFPMCAQCRAEYRDPADRRFHAQPISCHDCGPRIFLEQDGIRIDADVVRHAQRVLREGLILAVKGIGGFHLVCDATNPDAVDRLRERKHRPDKPLAVMAVDVAAARTIATISDREAELLRHPARPIVLLTKKQRCDLAIGIAPGIGELGVLLPYTPLHQLLFRGDTPRLLVMTSGNLSGEPLCFDNDDARVRLASIADAFLMHDRTIAVPCEDSVLAVEAGTDMPIRRSRGFAPLPVALHRRGPVVLAVGAEVKNTFCLVREDFAFCSSHLGDMGTLESQRAFERSVEQLTTLHRVLPELVVADDHPGYSTRQWAQRYCDVNDVPLRTAQHHHAHVASLLAEHDRLDTRVLGIAFDGTGYGCDSSIWGGELLTVGPDILQVERAAHLRSFWLPGGDAAVRNPARVAMALLHEAGVADIDGLPCTDALSDDERVLLASQSSTGVGCVRTTSMGRLFDGVASLLGVRHRVTYEAQAAIELETLAASASSATELAFGDGLDFAPLLRGLVDGVRSGESRAALALGFHLALANATAELASRVVTGTDTIGLTGGVFQNRLLVRLLRAELQAKGFDVLTHRLVPANDGGLSLGQAVLGRAIARRDGIGATS</sequence>
<dbReference type="UniPathway" id="UPA00335"/>
<dbReference type="Gene3D" id="3.90.870.50">
    <property type="match status" value="1"/>
</dbReference>
<dbReference type="InterPro" id="IPR036046">
    <property type="entry name" value="Acylphosphatase-like_dom_sf"/>
</dbReference>
<dbReference type="PROSITE" id="PS51163">
    <property type="entry name" value="YRDC"/>
    <property type="match status" value="1"/>
</dbReference>
<dbReference type="GO" id="GO:0016743">
    <property type="term" value="F:carboxyl- or carbamoyltransferase activity"/>
    <property type="evidence" value="ECO:0007669"/>
    <property type="project" value="UniProtKB-UniRule"/>
</dbReference>
<dbReference type="Pfam" id="PF00708">
    <property type="entry name" value="Acylphosphatase"/>
    <property type="match status" value="1"/>
</dbReference>
<evidence type="ECO:0000256" key="4">
    <source>
        <dbReference type="ARBA" id="ARBA00022723"/>
    </source>
</evidence>
<dbReference type="GO" id="GO:0003725">
    <property type="term" value="F:double-stranded RNA binding"/>
    <property type="evidence" value="ECO:0007669"/>
    <property type="project" value="InterPro"/>
</dbReference>
<evidence type="ECO:0000256" key="3">
    <source>
        <dbReference type="ARBA" id="ARBA00022598"/>
    </source>
</evidence>
<dbReference type="PROSITE" id="PS51160">
    <property type="entry name" value="ACYLPHOSPHATASE_3"/>
    <property type="match status" value="1"/>
</dbReference>
<dbReference type="InterPro" id="IPR011125">
    <property type="entry name" value="Znf_HypF"/>
</dbReference>
<dbReference type="OrthoDB" id="9808093at2"/>
<keyword evidence="12" id="KW-0808">Transferase</keyword>
<dbReference type="GO" id="GO:0008270">
    <property type="term" value="F:zinc ion binding"/>
    <property type="evidence" value="ECO:0007669"/>
    <property type="project" value="UniProtKB-KW"/>
</dbReference>
<dbReference type="Gene3D" id="3.30.420.360">
    <property type="match status" value="1"/>
</dbReference>
<evidence type="ECO:0000259" key="10">
    <source>
        <dbReference type="PROSITE" id="PS51160"/>
    </source>
</evidence>
<dbReference type="InterPro" id="IPR001792">
    <property type="entry name" value="Acylphosphatase-like_dom"/>
</dbReference>
<dbReference type="NCBIfam" id="TIGR00143">
    <property type="entry name" value="hypF"/>
    <property type="match status" value="1"/>
</dbReference>
<dbReference type="InterPro" id="IPR051060">
    <property type="entry name" value="Carbamoyltrans_HypF-like"/>
</dbReference>
<keyword evidence="5" id="KW-0863">Zinc-finger</keyword>
<comment type="catalytic activity">
    <reaction evidence="7">
        <text>C-terminal L-cysteinyl-[HypE protein] + carbamoyl phosphate + ATP + H2O = C-terminal S-carboxamide-L-cysteinyl-[HypE protein] + AMP + phosphate + diphosphate + H(+)</text>
        <dbReference type="Rhea" id="RHEA:55636"/>
        <dbReference type="Rhea" id="RHEA-COMP:14247"/>
        <dbReference type="Rhea" id="RHEA-COMP:14392"/>
        <dbReference type="ChEBI" id="CHEBI:15377"/>
        <dbReference type="ChEBI" id="CHEBI:15378"/>
        <dbReference type="ChEBI" id="CHEBI:30616"/>
        <dbReference type="ChEBI" id="CHEBI:33019"/>
        <dbReference type="ChEBI" id="CHEBI:43474"/>
        <dbReference type="ChEBI" id="CHEBI:58228"/>
        <dbReference type="ChEBI" id="CHEBI:76913"/>
        <dbReference type="ChEBI" id="CHEBI:139126"/>
        <dbReference type="ChEBI" id="CHEBI:456215"/>
    </reaction>
</comment>
<evidence type="ECO:0000256" key="7">
    <source>
        <dbReference type="ARBA" id="ARBA00048220"/>
    </source>
</evidence>
<keyword evidence="4" id="KW-0479">Metal-binding</keyword>
<keyword evidence="6" id="KW-0862">Zinc</keyword>
<dbReference type="PANTHER" id="PTHR42959:SF1">
    <property type="entry name" value="CARBAMOYLTRANSFERASE HYPF"/>
    <property type="match status" value="1"/>
</dbReference>
<protein>
    <recommendedName>
        <fullName evidence="8">Carbamoyltransferase</fullName>
        <ecNumber evidence="8">6.2.-.-</ecNumber>
    </recommendedName>
</protein>
<evidence type="ECO:0000256" key="6">
    <source>
        <dbReference type="ARBA" id="ARBA00022833"/>
    </source>
</evidence>
<accession>A0A5A7SCH3</accession>
<dbReference type="EC" id="6.2.-.-" evidence="8"/>
<dbReference type="InterPro" id="IPR055128">
    <property type="entry name" value="HypF_C_2"/>
</dbReference>
<dbReference type="Gene3D" id="3.30.420.40">
    <property type="match status" value="1"/>
</dbReference>
<comment type="caution">
    <text evidence="12">The sequence shown here is derived from an EMBL/GenBank/DDBJ whole genome shotgun (WGS) entry which is preliminary data.</text>
</comment>
<dbReference type="Pfam" id="PF07503">
    <property type="entry name" value="zf-HYPF"/>
    <property type="match status" value="2"/>
</dbReference>
<evidence type="ECO:0000256" key="1">
    <source>
        <dbReference type="ARBA" id="ARBA00004711"/>
    </source>
</evidence>
<dbReference type="Pfam" id="PF22521">
    <property type="entry name" value="HypF_C_2"/>
    <property type="match status" value="1"/>
</dbReference>
<dbReference type="PROSITE" id="PS00150">
    <property type="entry name" value="ACYLPHOSPHATASE_1"/>
    <property type="match status" value="1"/>
</dbReference>
<dbReference type="GO" id="GO:0016874">
    <property type="term" value="F:ligase activity"/>
    <property type="evidence" value="ECO:0007669"/>
    <property type="project" value="UniProtKB-UniRule"/>
</dbReference>
<keyword evidence="9" id="KW-0378">Hydrolase</keyword>
<proteinExistence type="inferred from homology"/>
<dbReference type="Pfam" id="PF17788">
    <property type="entry name" value="HypF_C"/>
    <property type="match status" value="1"/>
</dbReference>
<comment type="catalytic activity">
    <reaction evidence="9">
        <text>an acyl phosphate + H2O = a carboxylate + phosphate + H(+)</text>
        <dbReference type="Rhea" id="RHEA:14965"/>
        <dbReference type="ChEBI" id="CHEBI:15377"/>
        <dbReference type="ChEBI" id="CHEBI:15378"/>
        <dbReference type="ChEBI" id="CHEBI:29067"/>
        <dbReference type="ChEBI" id="CHEBI:43474"/>
        <dbReference type="ChEBI" id="CHEBI:59918"/>
        <dbReference type="EC" id="3.6.1.7"/>
    </reaction>
</comment>
<keyword evidence="3" id="KW-0436">Ligase</keyword>
<evidence type="ECO:0000256" key="9">
    <source>
        <dbReference type="PROSITE-ProRule" id="PRU00520"/>
    </source>
</evidence>
<dbReference type="InterPro" id="IPR041440">
    <property type="entry name" value="HypF_C"/>
</dbReference>
<dbReference type="GO" id="GO:0051604">
    <property type="term" value="P:protein maturation"/>
    <property type="evidence" value="ECO:0007669"/>
    <property type="project" value="TreeGrafter"/>
</dbReference>
<dbReference type="PANTHER" id="PTHR42959">
    <property type="entry name" value="CARBAMOYLTRANSFERASE"/>
    <property type="match status" value="1"/>
</dbReference>
<dbReference type="AlphaFoldDB" id="A0A5A7SCH3"/>
<dbReference type="RefSeq" id="WP_149430956.1">
    <property type="nucleotide sequence ID" value="NZ_VLNY01000006.1"/>
</dbReference>
<dbReference type="InterPro" id="IPR017945">
    <property type="entry name" value="DHBP_synth_RibB-like_a/b_dom"/>
</dbReference>
<evidence type="ECO:0000256" key="5">
    <source>
        <dbReference type="ARBA" id="ARBA00022771"/>
    </source>
</evidence>
<dbReference type="Gene3D" id="3.30.110.120">
    <property type="match status" value="1"/>
</dbReference>
<feature type="active site" evidence="9">
    <location>
        <position position="47"/>
    </location>
</feature>
<evidence type="ECO:0000256" key="2">
    <source>
        <dbReference type="ARBA" id="ARBA00008097"/>
    </source>
</evidence>
<dbReference type="PIRSF" id="PIRSF006256">
    <property type="entry name" value="CMPcnvr_hdrg_mat"/>
    <property type="match status" value="1"/>
</dbReference>
<feature type="domain" description="Acylphosphatase-like" evidence="10">
    <location>
        <begin position="32"/>
        <end position="118"/>
    </location>
</feature>
<evidence type="ECO:0000313" key="12">
    <source>
        <dbReference type="EMBL" id="KAA0022195.1"/>
    </source>
</evidence>
<dbReference type="InterPro" id="IPR006070">
    <property type="entry name" value="Sua5-like_dom"/>
</dbReference>
<reference evidence="12 13" key="1">
    <citation type="submission" date="2019-07" db="EMBL/GenBank/DDBJ databases">
        <title>Rhodococcus cavernicolus sp. nov., isolated from a cave.</title>
        <authorList>
            <person name="Lee S.D."/>
        </authorList>
    </citation>
    <scope>NUCLEOTIDE SEQUENCE [LARGE SCALE GENOMIC DNA]</scope>
    <source>
        <strain evidence="12 13">C1-24</strain>
    </source>
</reference>
<evidence type="ECO:0000313" key="13">
    <source>
        <dbReference type="Proteomes" id="UP000322244"/>
    </source>
</evidence>
<dbReference type="Proteomes" id="UP000322244">
    <property type="component" value="Unassembled WGS sequence"/>
</dbReference>
<gene>
    <name evidence="12" type="primary">hypF</name>
    <name evidence="12" type="ORF">FOY51_14480</name>
</gene>
<evidence type="ECO:0000259" key="11">
    <source>
        <dbReference type="PROSITE" id="PS51163"/>
    </source>
</evidence>
<evidence type="ECO:0000256" key="8">
    <source>
        <dbReference type="PIRNR" id="PIRNR006256"/>
    </source>
</evidence>
<dbReference type="InterPro" id="IPR004421">
    <property type="entry name" value="Carbamoyltransferase_HypF"/>
</dbReference>
<comment type="similarity">
    <text evidence="2 8">Belongs to the carbamoyltransferase HypF family.</text>
</comment>
<feature type="active site" evidence="9">
    <location>
        <position position="65"/>
    </location>
</feature>
<dbReference type="Pfam" id="PF01300">
    <property type="entry name" value="Sua5_yciO_yrdC"/>
    <property type="match status" value="1"/>
</dbReference>
<comment type="pathway">
    <text evidence="1">Protein modification; [NiFe] hydrogenase maturation.</text>
</comment>
<keyword evidence="13" id="KW-1185">Reference proteome</keyword>